<dbReference type="Pfam" id="PF16261">
    <property type="entry name" value="DUF4915"/>
    <property type="match status" value="1"/>
</dbReference>
<gene>
    <name evidence="3" type="ORF">DW352_18345</name>
</gene>
<dbReference type="Proteomes" id="UP000254889">
    <property type="component" value="Chromosome"/>
</dbReference>
<evidence type="ECO:0000259" key="2">
    <source>
        <dbReference type="Pfam" id="PF16261"/>
    </source>
</evidence>
<proteinExistence type="predicted"/>
<dbReference type="KEGG" id="ptaw:DW352_18345"/>
<evidence type="ECO:0000313" key="4">
    <source>
        <dbReference type="Proteomes" id="UP000254889"/>
    </source>
</evidence>
<reference evidence="3 4" key="1">
    <citation type="submission" date="2018-07" db="EMBL/GenBank/DDBJ databases">
        <authorList>
            <person name="Quirk P.G."/>
            <person name="Krulwich T.A."/>
        </authorList>
    </citation>
    <scope>NUCLEOTIDE SEQUENCE [LARGE SCALE GENOMIC DNA]</scope>
    <source>
        <strain evidence="3 4">CC-BB4</strain>
    </source>
</reference>
<dbReference type="AlphaFoldDB" id="A0A346A4K8"/>
<evidence type="ECO:0000256" key="1">
    <source>
        <dbReference type="SAM" id="MobiDB-lite"/>
    </source>
</evidence>
<name>A0A346A4K8_9HYPH</name>
<dbReference type="EMBL" id="CP031417">
    <property type="protein sequence ID" value="AXK84105.1"/>
    <property type="molecule type" value="Genomic_DNA"/>
</dbReference>
<accession>A0A346A4K8</accession>
<feature type="region of interest" description="Disordered" evidence="1">
    <location>
        <begin position="1"/>
        <end position="22"/>
    </location>
</feature>
<sequence length="368" mass="40505">MSAGADTLQQSTVAPEAPPSTKISCTRGLTAWLLRNDVSIAFSSYQSGRLYLVGVDRQERISFHERFFARSMGLWADPQRILLATLFQIWRLENVLGPDQRTNEGADRHYVPRIAHTTGDLDIHDVTVMADGRIVFVNTSYSCLALLSPTHSFRVFWKPPFISKLAPEDRCHLNGLAMRDGAPAYVTAVCQSDVVNGWRDRRANGGCVIDVHSNAIVSESLSMPHSPRLHQGRLWVLNAGTGYLGTIDLTNGEFTPLTFCPGFLRGLAFHNGYALVGLSLPRDGSFSGLALDLELNKRNAEPWCGIQIVELATGNIVEWIKLEGEVTELFDVQVIPGVRHATATGILSDDIQRLVTFETVTTPSSESV</sequence>
<dbReference type="NCBIfam" id="TIGR03032">
    <property type="entry name" value="TIGR03032 family protein"/>
    <property type="match status" value="1"/>
</dbReference>
<keyword evidence="4" id="KW-1185">Reference proteome</keyword>
<protein>
    <submittedName>
        <fullName evidence="3">TIGR03032 family protein</fullName>
    </submittedName>
</protein>
<organism evidence="3 4">
    <name type="scientific">Pseudolabrys taiwanensis</name>
    <dbReference type="NCBI Taxonomy" id="331696"/>
    <lineage>
        <taxon>Bacteria</taxon>
        <taxon>Pseudomonadati</taxon>
        <taxon>Pseudomonadota</taxon>
        <taxon>Alphaproteobacteria</taxon>
        <taxon>Hyphomicrobiales</taxon>
        <taxon>Xanthobacteraceae</taxon>
        <taxon>Pseudolabrys</taxon>
    </lineage>
</organism>
<dbReference type="InterPro" id="IPR017481">
    <property type="entry name" value="CHP03032"/>
</dbReference>
<dbReference type="OrthoDB" id="238183at2"/>
<dbReference type="SUPFAM" id="SSF63825">
    <property type="entry name" value="YWTD domain"/>
    <property type="match status" value="1"/>
</dbReference>
<feature type="domain" description="Conserved hypothetical protein CHP03032" evidence="2">
    <location>
        <begin position="29"/>
        <end position="342"/>
    </location>
</feature>
<evidence type="ECO:0000313" key="3">
    <source>
        <dbReference type="EMBL" id="AXK84105.1"/>
    </source>
</evidence>